<dbReference type="Pfam" id="PF01758">
    <property type="entry name" value="SBF"/>
    <property type="match status" value="1"/>
</dbReference>
<evidence type="ECO:0000256" key="5">
    <source>
        <dbReference type="ARBA" id="ARBA00022692"/>
    </source>
</evidence>
<gene>
    <name evidence="9" type="ORF">H0484_14870</name>
</gene>
<comment type="subcellular location">
    <subcellularLocation>
        <location evidence="1">Cell membrane</location>
        <topology evidence="1">Multi-pass membrane protein</topology>
    </subcellularLocation>
</comment>
<feature type="transmembrane region" description="Helical" evidence="8">
    <location>
        <begin position="193"/>
        <end position="217"/>
    </location>
</feature>
<evidence type="ECO:0000256" key="8">
    <source>
        <dbReference type="SAM" id="Phobius"/>
    </source>
</evidence>
<evidence type="ECO:0000313" key="9">
    <source>
        <dbReference type="EMBL" id="MCB5365018.1"/>
    </source>
</evidence>
<keyword evidence="3" id="KW-0813">Transport</keyword>
<accession>A0ABS8CG76</accession>
<dbReference type="PANTHER" id="PTHR43057">
    <property type="entry name" value="ARSENITE EFFLUX TRANSPORTER"/>
    <property type="match status" value="1"/>
</dbReference>
<dbReference type="InterPro" id="IPR004706">
    <property type="entry name" value="Arsenical-R_Acr3"/>
</dbReference>
<evidence type="ECO:0000256" key="6">
    <source>
        <dbReference type="ARBA" id="ARBA00022989"/>
    </source>
</evidence>
<proteinExistence type="inferred from homology"/>
<dbReference type="PANTHER" id="PTHR43057:SF1">
    <property type="entry name" value="ARSENICAL-RESISTANCE PROTEIN 3"/>
    <property type="match status" value="1"/>
</dbReference>
<protein>
    <submittedName>
        <fullName evidence="9">Bile acid:sodium symporter</fullName>
    </submittedName>
</protein>
<comment type="caution">
    <text evidence="9">The sequence shown here is derived from an EMBL/GenBank/DDBJ whole genome shotgun (WGS) entry which is preliminary data.</text>
</comment>
<name>A0ABS8CG76_9BURK</name>
<dbReference type="RefSeq" id="WP_226955433.1">
    <property type="nucleotide sequence ID" value="NZ_JACDXW010000016.1"/>
</dbReference>
<keyword evidence="6 8" id="KW-1133">Transmembrane helix</keyword>
<evidence type="ECO:0000256" key="1">
    <source>
        <dbReference type="ARBA" id="ARBA00004651"/>
    </source>
</evidence>
<dbReference type="Gene3D" id="1.20.1530.20">
    <property type="match status" value="1"/>
</dbReference>
<keyword evidence="10" id="KW-1185">Reference proteome</keyword>
<feature type="non-terminal residue" evidence="9">
    <location>
        <position position="1"/>
    </location>
</feature>
<evidence type="ECO:0000256" key="7">
    <source>
        <dbReference type="ARBA" id="ARBA00023136"/>
    </source>
</evidence>
<keyword evidence="4" id="KW-1003">Cell membrane</keyword>
<feature type="transmembrane region" description="Helical" evidence="8">
    <location>
        <begin position="134"/>
        <end position="155"/>
    </location>
</feature>
<organism evidence="9 10">
    <name type="scientific">Mesopusillimonas faecipullorum</name>
    <dbReference type="NCBI Taxonomy" id="2755040"/>
    <lineage>
        <taxon>Bacteria</taxon>
        <taxon>Pseudomonadati</taxon>
        <taxon>Pseudomonadota</taxon>
        <taxon>Betaproteobacteria</taxon>
        <taxon>Burkholderiales</taxon>
        <taxon>Alcaligenaceae</taxon>
        <taxon>Mesopusillimonas</taxon>
    </lineage>
</organism>
<keyword evidence="5 8" id="KW-0812">Transmembrane</keyword>
<sequence length="255" mass="27357">VMLVGEQVGLDGGAWFHRCRLRGSGRRNFTKGGRGGGFSRRPAMVFVWSQMTRGDPNYTLVQVSVNNLVMVVAFAPIVALLLGVTEIAIPWETLVLSVVLYIVLPLIAGWWTRKRLTAQGGEAAVSDFTARIKPVSMLGLLLTVVLLFGFQGPVILAQPMLIALIAVPILIQSYAIFALGYAWAWAWRLPHPIAAPCALIGTSNFFELAVAVAIGLFGLNSGAALATVVGVLVEVPVMLSLVAFANRTRVRFAAS</sequence>
<reference evidence="9 10" key="1">
    <citation type="submission" date="2020-07" db="EMBL/GenBank/DDBJ databases">
        <title>Pusillimonas sp. nov., isolated from poultry manure in Taiwan.</title>
        <authorList>
            <person name="Lin S.-Y."/>
            <person name="Tang Y.-S."/>
            <person name="Young C.-C."/>
        </authorList>
    </citation>
    <scope>NUCLEOTIDE SEQUENCE [LARGE SCALE GENOMIC DNA]</scope>
    <source>
        <strain evidence="9 10">CC-YST705</strain>
    </source>
</reference>
<feature type="transmembrane region" description="Helical" evidence="8">
    <location>
        <begin position="68"/>
        <end position="89"/>
    </location>
</feature>
<dbReference type="EMBL" id="JACDXW010000016">
    <property type="protein sequence ID" value="MCB5365018.1"/>
    <property type="molecule type" value="Genomic_DNA"/>
</dbReference>
<evidence type="ECO:0000256" key="2">
    <source>
        <dbReference type="ARBA" id="ARBA00010110"/>
    </source>
</evidence>
<feature type="transmembrane region" description="Helical" evidence="8">
    <location>
        <begin position="95"/>
        <end position="113"/>
    </location>
</feature>
<feature type="transmembrane region" description="Helical" evidence="8">
    <location>
        <begin position="223"/>
        <end position="245"/>
    </location>
</feature>
<dbReference type="Proteomes" id="UP000776983">
    <property type="component" value="Unassembled WGS sequence"/>
</dbReference>
<evidence type="ECO:0000256" key="3">
    <source>
        <dbReference type="ARBA" id="ARBA00022448"/>
    </source>
</evidence>
<comment type="similarity">
    <text evidence="2">Belongs to the arsenical resistance-3 (ACR3) (TC 2.A.59) family.</text>
</comment>
<dbReference type="InterPro" id="IPR038770">
    <property type="entry name" value="Na+/solute_symporter_sf"/>
</dbReference>
<evidence type="ECO:0000313" key="10">
    <source>
        <dbReference type="Proteomes" id="UP000776983"/>
    </source>
</evidence>
<keyword evidence="7 8" id="KW-0472">Membrane</keyword>
<dbReference type="InterPro" id="IPR002657">
    <property type="entry name" value="BilAc:Na_symport/Acr3"/>
</dbReference>
<evidence type="ECO:0000256" key="4">
    <source>
        <dbReference type="ARBA" id="ARBA00022475"/>
    </source>
</evidence>
<feature type="transmembrane region" description="Helical" evidence="8">
    <location>
        <begin position="161"/>
        <end position="186"/>
    </location>
</feature>